<feature type="region of interest" description="Disordered" evidence="1">
    <location>
        <begin position="81"/>
        <end position="135"/>
    </location>
</feature>
<name>A0A6H5HUF8_9HYME</name>
<proteinExistence type="predicted"/>
<dbReference type="Proteomes" id="UP000479190">
    <property type="component" value="Unassembled WGS sequence"/>
</dbReference>
<feature type="compositionally biased region" description="Low complexity" evidence="1">
    <location>
        <begin position="85"/>
        <end position="102"/>
    </location>
</feature>
<dbReference type="EMBL" id="CADCXV010000151">
    <property type="protein sequence ID" value="CAB0028489.1"/>
    <property type="molecule type" value="Genomic_DNA"/>
</dbReference>
<protein>
    <submittedName>
        <fullName evidence="2">Uncharacterized protein</fullName>
    </submittedName>
</protein>
<accession>A0A6H5HUF8</accession>
<evidence type="ECO:0000256" key="1">
    <source>
        <dbReference type="SAM" id="MobiDB-lite"/>
    </source>
</evidence>
<gene>
    <name evidence="2" type="ORF">TBRA_LOCUS651</name>
</gene>
<reference evidence="2 3" key="1">
    <citation type="submission" date="2020-02" db="EMBL/GenBank/DDBJ databases">
        <authorList>
            <person name="Ferguson B K."/>
        </authorList>
    </citation>
    <scope>NUCLEOTIDE SEQUENCE [LARGE SCALE GENOMIC DNA]</scope>
</reference>
<dbReference type="AlphaFoldDB" id="A0A6H5HUF8"/>
<evidence type="ECO:0000313" key="2">
    <source>
        <dbReference type="EMBL" id="CAB0028489.1"/>
    </source>
</evidence>
<sequence length="135" mass="15176">MSQVYCKRNLRSRDPRISLRRYLVKSPGRHLQLMQRTSSRSQPAPWTARCCPCISCRPATSVQDRYHLQCSSKCKYPPPGPIDGHQQQVAASAPPAPHHVQVPCPPGPIYGYRQQVQHQPPPALHQRASTSNASY</sequence>
<keyword evidence="3" id="KW-1185">Reference proteome</keyword>
<organism evidence="2 3">
    <name type="scientific">Trichogramma brassicae</name>
    <dbReference type="NCBI Taxonomy" id="86971"/>
    <lineage>
        <taxon>Eukaryota</taxon>
        <taxon>Metazoa</taxon>
        <taxon>Ecdysozoa</taxon>
        <taxon>Arthropoda</taxon>
        <taxon>Hexapoda</taxon>
        <taxon>Insecta</taxon>
        <taxon>Pterygota</taxon>
        <taxon>Neoptera</taxon>
        <taxon>Endopterygota</taxon>
        <taxon>Hymenoptera</taxon>
        <taxon>Apocrita</taxon>
        <taxon>Proctotrupomorpha</taxon>
        <taxon>Chalcidoidea</taxon>
        <taxon>Trichogrammatidae</taxon>
        <taxon>Trichogramma</taxon>
    </lineage>
</organism>
<evidence type="ECO:0000313" key="3">
    <source>
        <dbReference type="Proteomes" id="UP000479190"/>
    </source>
</evidence>